<dbReference type="CDD" id="cd09078">
    <property type="entry name" value="nSMase"/>
    <property type="match status" value="1"/>
</dbReference>
<dbReference type="EMBL" id="MCSI01000021">
    <property type="protein sequence ID" value="PME72766.1"/>
    <property type="molecule type" value="Genomic_DNA"/>
</dbReference>
<name>A0A2N7C6L5_9VIBR</name>
<dbReference type="GO" id="GO:0005576">
    <property type="term" value="C:extracellular region"/>
    <property type="evidence" value="ECO:0007669"/>
    <property type="project" value="InterPro"/>
</dbReference>
<dbReference type="AlphaFoldDB" id="A0A2N7C6L5"/>
<dbReference type="Pfam" id="PF03372">
    <property type="entry name" value="Exo_endo_phos"/>
    <property type="match status" value="1"/>
</dbReference>
<evidence type="ECO:0000313" key="4">
    <source>
        <dbReference type="EMBL" id="PME72766.1"/>
    </source>
</evidence>
<dbReference type="Gene3D" id="3.60.10.10">
    <property type="entry name" value="Endonuclease/exonuclease/phosphatase"/>
    <property type="match status" value="1"/>
</dbReference>
<dbReference type="InterPro" id="IPR036691">
    <property type="entry name" value="Endo/exonu/phosph_ase_sf"/>
</dbReference>
<gene>
    <name evidence="4" type="ORF">BCV30_21635</name>
</gene>
<sequence>ALSDQGMASAPNGVNLTVIARKDDNTLPNISKPTVEFMSLPIFVHPEETITLTVEAYSTNANIEVIEWKTDNSDLSLLNADDIPTGSTDSKDKPLTLSAEFQASDFVSLEQANITVIVRDGSAGIPGIPTSKNATIDLKPWSKPTLVKVTATPEVSSGQTIAFELDAFDEDSYISHVNWFTDSPNGEVTLPSYDVPSGHQNDSADNLLEIDTFFETKDGLLNDLDVNVWAEVTSFNGTQSITEKQPVKIKKAVRPTIGVMTHAYRGDHQHLNPTQPIQDNDQITISATASAETATAGPDEIKITSYRWSQMPGDEVELTLDEYEQSIPAQDQKNTVETPINITLPKTGKDGSESETIYNLKLIVTDERGLESEAKEFELRVKPHTQLNVMTANTFLITSTTVGGNGKDARVDEYIKLKDELFGFADVIALTEAFTENHVDKLVNGLGFADPSLHTSILGTGNDWDLTENDNGWQVKSGGVVVLSRYPITYKAQHIFSEKCAEDGMAMKGFVHVKLKKDWKTYNIIATHTQADPSVFNCSDANATRLAQLQEIRNYIDRHISDTEEYVYVVGDINIDKGDPLGYPAMLDMLNAPEPKYAGMKYSWDYEKNSLAFTYNYGSNYVKNNPPLLLDHLLYDEGFAKPRYWNNVILDPIAKDRVEITVNVIGNKDRYHYPDLSDHFPAIAFEYLDGHIPEQSYRGQNKRYNTMRFKVKGTNRYIHTGSDSTDWVDVKTPTGTGGENWFVDSYAPTITLLDKPGVYPTCILSNTYVEVQSKDGGWLNWGHAPNDHYYWPNPSNASKYLNVEHIDQNRNPIQGCIENGAYVLFKDGSYASNFEYNQEYNGFYASSGETDKNQGTIFEVEMDEPEKLDWSDLPKIYE</sequence>
<protein>
    <recommendedName>
        <fullName evidence="3">Endonuclease/exonuclease/phosphatase domain-containing protein</fullName>
    </recommendedName>
</protein>
<dbReference type="InterPro" id="IPR005135">
    <property type="entry name" value="Endo/exonuclease/phosphatase"/>
</dbReference>
<evidence type="ECO:0000313" key="5">
    <source>
        <dbReference type="Proteomes" id="UP000235778"/>
    </source>
</evidence>
<organism evidence="4 5">
    <name type="scientific">Vibrio lentus</name>
    <dbReference type="NCBI Taxonomy" id="136468"/>
    <lineage>
        <taxon>Bacteria</taxon>
        <taxon>Pseudomonadati</taxon>
        <taxon>Pseudomonadota</taxon>
        <taxon>Gammaproteobacteria</taxon>
        <taxon>Vibrionales</taxon>
        <taxon>Vibrionaceae</taxon>
        <taxon>Vibrio</taxon>
    </lineage>
</organism>
<evidence type="ECO:0000256" key="1">
    <source>
        <dbReference type="ARBA" id="ARBA00022729"/>
    </source>
</evidence>
<comment type="caution">
    <text evidence="4">The sequence shown here is derived from an EMBL/GenBank/DDBJ whole genome shotgun (WGS) entry which is preliminary data.</text>
</comment>
<dbReference type="GO" id="GO:0004767">
    <property type="term" value="F:sphingomyelin phosphodiesterase activity"/>
    <property type="evidence" value="ECO:0007669"/>
    <property type="project" value="InterPro"/>
</dbReference>
<dbReference type="InterPro" id="IPR038772">
    <property type="entry name" value="Sph/SMPD2-like"/>
</dbReference>
<accession>A0A2N7C6L5</accession>
<keyword evidence="2" id="KW-0378">Hydrolase</keyword>
<dbReference type="Proteomes" id="UP000235778">
    <property type="component" value="Unassembled WGS sequence"/>
</dbReference>
<dbReference type="PANTHER" id="PTHR16320">
    <property type="entry name" value="SPHINGOMYELINASE FAMILY MEMBER"/>
    <property type="match status" value="1"/>
</dbReference>
<keyword evidence="1" id="KW-0732">Signal</keyword>
<proteinExistence type="predicted"/>
<feature type="domain" description="Endonuclease/exonuclease/phosphatase" evidence="3">
    <location>
        <begin position="390"/>
        <end position="679"/>
    </location>
</feature>
<evidence type="ECO:0000259" key="3">
    <source>
        <dbReference type="Pfam" id="PF03372"/>
    </source>
</evidence>
<evidence type="ECO:0000256" key="2">
    <source>
        <dbReference type="ARBA" id="ARBA00022801"/>
    </source>
</evidence>
<reference evidence="5" key="1">
    <citation type="submission" date="2016-07" db="EMBL/GenBank/DDBJ databases">
        <title>Nontailed viruses are major unrecognized killers of bacteria in the ocean.</title>
        <authorList>
            <person name="Kauffman K."/>
            <person name="Hussain F."/>
            <person name="Yang J."/>
            <person name="Arevalo P."/>
            <person name="Brown J."/>
            <person name="Cutler M."/>
            <person name="Kelly L."/>
            <person name="Polz M.F."/>
        </authorList>
    </citation>
    <scope>NUCLEOTIDE SEQUENCE [LARGE SCALE GENOMIC DNA]</scope>
    <source>
        <strain evidence="5">10N.286.55.C1</strain>
    </source>
</reference>
<dbReference type="PANTHER" id="PTHR16320:SF23">
    <property type="entry name" value="SPHINGOMYELINASE C 1"/>
    <property type="match status" value="1"/>
</dbReference>
<dbReference type="SUPFAM" id="SSF56219">
    <property type="entry name" value="DNase I-like"/>
    <property type="match status" value="1"/>
</dbReference>
<feature type="non-terminal residue" evidence="4">
    <location>
        <position position="1"/>
    </location>
</feature>
<dbReference type="InterPro" id="IPR017766">
    <property type="entry name" value="Sphingomyelinase/PLipase_C"/>
</dbReference>